<dbReference type="PATRIC" id="fig|1447263.3.peg.194"/>
<keyword evidence="2" id="KW-0540">Nuclease</keyword>
<feature type="domain" description="Endonuclease/exonuclease/phosphatase" evidence="1">
    <location>
        <begin position="4"/>
        <end position="230"/>
    </location>
</feature>
<reference evidence="2 3" key="1">
    <citation type="submission" date="2014-01" db="EMBL/GenBank/DDBJ databases">
        <title>Development of a Comparative Genomic Fingerprinting Assay for High Resolution Genotyping of Arcobacter butzleri.</title>
        <authorList>
            <person name="Webb A.L."/>
            <person name="Inglis G.D."/>
            <person name="Kruczkiewicz P."/>
            <person name="Selinger L.B."/>
            <person name="Taboada E.N."/>
        </authorList>
    </citation>
    <scope>NUCLEOTIDE SEQUENCE [LARGE SCALE GENOMIC DNA]</scope>
    <source>
        <strain evidence="2 3">L355</strain>
    </source>
</reference>
<dbReference type="Gene3D" id="3.60.10.10">
    <property type="entry name" value="Endonuclease/exonuclease/phosphatase"/>
    <property type="match status" value="1"/>
</dbReference>
<dbReference type="InterPro" id="IPR036691">
    <property type="entry name" value="Endo/exonu/phosph_ase_sf"/>
</dbReference>
<keyword evidence="2" id="KW-0255">Endonuclease</keyword>
<evidence type="ECO:0000259" key="1">
    <source>
        <dbReference type="Pfam" id="PF03372"/>
    </source>
</evidence>
<dbReference type="AlphaFoldDB" id="A0A0G9L549"/>
<gene>
    <name evidence="2" type="ORF">AF80_01040</name>
</gene>
<evidence type="ECO:0000313" key="2">
    <source>
        <dbReference type="EMBL" id="KLE11488.1"/>
    </source>
</evidence>
<dbReference type="GO" id="GO:0004519">
    <property type="term" value="F:endonuclease activity"/>
    <property type="evidence" value="ECO:0007669"/>
    <property type="project" value="UniProtKB-KW"/>
</dbReference>
<comment type="caution">
    <text evidence="2">The sequence shown here is derived from an EMBL/GenBank/DDBJ whole genome shotgun (WGS) entry which is preliminary data.</text>
</comment>
<accession>A0A0G9L549</accession>
<dbReference type="EMBL" id="JAIW01000009">
    <property type="protein sequence ID" value="KLE11488.1"/>
    <property type="molecule type" value="Genomic_DNA"/>
</dbReference>
<dbReference type="InterPro" id="IPR005135">
    <property type="entry name" value="Endo/exonuclease/phosphatase"/>
</dbReference>
<sequence>MKILTWNCNGAFRKKAYLLDDLELDIYIIQECENPNTYSKEKERKTNYLWKGNNKNKGLGIFAKDNIKLKMLDWSDKNYKYKNEELELFLPCLVDEQFIILAVWTKHANSEVFGYIGQLWKYLQLHKNKLKEYPCFIIGDFNSNKIWDKWDRWWNHSDVVKELEEIDIISFYHYLNNEKQGEEENPTFYLQRKLEKAYHIDYIFGTKKLLKKETKCKILNESKWIEVSDHLPLMLNI</sequence>
<dbReference type="RefSeq" id="WP_046997717.1">
    <property type="nucleotide sequence ID" value="NZ_JAIW01000009.1"/>
</dbReference>
<name>A0A0G9L549_9BACT</name>
<evidence type="ECO:0000313" key="3">
    <source>
        <dbReference type="Proteomes" id="UP000035154"/>
    </source>
</evidence>
<organism evidence="2 3">
    <name type="scientific">Aliarcobacter butzleri L355</name>
    <dbReference type="NCBI Taxonomy" id="1447263"/>
    <lineage>
        <taxon>Bacteria</taxon>
        <taxon>Pseudomonadati</taxon>
        <taxon>Campylobacterota</taxon>
        <taxon>Epsilonproteobacteria</taxon>
        <taxon>Campylobacterales</taxon>
        <taxon>Arcobacteraceae</taxon>
        <taxon>Aliarcobacter</taxon>
    </lineage>
</organism>
<dbReference type="SUPFAM" id="SSF56219">
    <property type="entry name" value="DNase I-like"/>
    <property type="match status" value="1"/>
</dbReference>
<keyword evidence="2" id="KW-0378">Hydrolase</keyword>
<protein>
    <submittedName>
        <fullName evidence="2">Endonuclease</fullName>
    </submittedName>
</protein>
<dbReference type="Proteomes" id="UP000035154">
    <property type="component" value="Unassembled WGS sequence"/>
</dbReference>
<dbReference type="Pfam" id="PF03372">
    <property type="entry name" value="Exo_endo_phos"/>
    <property type="match status" value="1"/>
</dbReference>
<proteinExistence type="predicted"/>